<dbReference type="Gene3D" id="3.30.200.20">
    <property type="entry name" value="Phosphorylase Kinase, domain 1"/>
    <property type="match status" value="1"/>
</dbReference>
<keyword evidence="4" id="KW-0418">Kinase</keyword>
<keyword evidence="1" id="KW-0723">Serine/threonine-protein kinase</keyword>
<feature type="domain" description="Protein kinase" evidence="6">
    <location>
        <begin position="6"/>
        <end position="234"/>
    </location>
</feature>
<keyword evidence="3" id="KW-0547">Nucleotide-binding</keyword>
<sequence>MCMFLYKVETFIGEGKVAKCKKLGTDQVVAIKIIWGSGQMEINALQGFSQIDADDHNLVKFMESFKYKKYTCIAFEALDQSLLHFMEKRDFHPLTVDEIRTITWQLIVALKGLKSINLVHCDIKLDNIMLVDQGSEPFRVKLIDFGLAEKIGHMRTGAPIQNICYRAPEVILGLPLDQRVDLWTVGRLVEDDLHCLDKTKLKELEQLVDLLKRMLMEDPSKRISPSEALHHPFFTMGRVQPTAGRWRDYIFRLARSQPELLVFGE</sequence>
<evidence type="ECO:0000256" key="4">
    <source>
        <dbReference type="ARBA" id="ARBA00022777"/>
    </source>
</evidence>
<dbReference type="Ensembl" id="ENSORLT00020013536.1">
    <property type="protein sequence ID" value="ENSORLP00020001133.1"/>
    <property type="gene ID" value="ENSORLG00020001854.1"/>
</dbReference>
<dbReference type="AlphaFoldDB" id="A0A3P9JZ28"/>
<reference evidence="7 8" key="2">
    <citation type="submission" date="2017-04" db="EMBL/GenBank/DDBJ databases">
        <title>CpG methylation of centromeres and impact of large insertions on vertebrate speciation.</title>
        <authorList>
            <person name="Ichikawa K."/>
            <person name="Yoshimura J."/>
            <person name="Morishita S."/>
        </authorList>
    </citation>
    <scope>NUCLEOTIDE SEQUENCE</scope>
    <source>
        <strain evidence="7 8">HNI</strain>
    </source>
</reference>
<dbReference type="PROSITE" id="PS50011">
    <property type="entry name" value="PROTEIN_KINASE_DOM"/>
    <property type="match status" value="1"/>
</dbReference>
<keyword evidence="2" id="KW-0808">Transferase</keyword>
<organism evidence="7 8">
    <name type="scientific">Oryzias latipes</name>
    <name type="common">Japanese rice fish</name>
    <name type="synonym">Japanese killifish</name>
    <dbReference type="NCBI Taxonomy" id="8090"/>
    <lineage>
        <taxon>Eukaryota</taxon>
        <taxon>Metazoa</taxon>
        <taxon>Chordata</taxon>
        <taxon>Craniata</taxon>
        <taxon>Vertebrata</taxon>
        <taxon>Euteleostomi</taxon>
        <taxon>Actinopterygii</taxon>
        <taxon>Neopterygii</taxon>
        <taxon>Teleostei</taxon>
        <taxon>Neoteleostei</taxon>
        <taxon>Acanthomorphata</taxon>
        <taxon>Ovalentaria</taxon>
        <taxon>Atherinomorphae</taxon>
        <taxon>Beloniformes</taxon>
        <taxon>Adrianichthyidae</taxon>
        <taxon>Oryziinae</taxon>
        <taxon>Oryzias</taxon>
    </lineage>
</organism>
<reference key="1">
    <citation type="journal article" date="2007" name="Nature">
        <title>The medaka draft genome and insights into vertebrate genome evolution.</title>
        <authorList>
            <person name="Kasahara M."/>
            <person name="Naruse K."/>
            <person name="Sasaki S."/>
            <person name="Nakatani Y."/>
            <person name="Qu W."/>
            <person name="Ahsan B."/>
            <person name="Yamada T."/>
            <person name="Nagayasu Y."/>
            <person name="Doi K."/>
            <person name="Kasai Y."/>
            <person name="Jindo T."/>
            <person name="Kobayashi D."/>
            <person name="Shimada A."/>
            <person name="Toyoda A."/>
            <person name="Kuroki Y."/>
            <person name="Fujiyama A."/>
            <person name="Sasaki T."/>
            <person name="Shimizu A."/>
            <person name="Asakawa S."/>
            <person name="Shimizu N."/>
            <person name="Hashimoto S."/>
            <person name="Yang J."/>
            <person name="Lee Y."/>
            <person name="Matsushima K."/>
            <person name="Sugano S."/>
            <person name="Sakaizumi M."/>
            <person name="Narita T."/>
            <person name="Ohishi K."/>
            <person name="Haga S."/>
            <person name="Ohta F."/>
            <person name="Nomoto H."/>
            <person name="Nogata K."/>
            <person name="Morishita T."/>
            <person name="Endo T."/>
            <person name="Shin-I T."/>
            <person name="Takeda H."/>
            <person name="Morishita S."/>
            <person name="Kohara Y."/>
        </authorList>
    </citation>
    <scope>NUCLEOTIDE SEQUENCE [LARGE SCALE GENOMIC DNA]</scope>
    <source>
        <strain>Hd-rR</strain>
    </source>
</reference>
<evidence type="ECO:0000259" key="6">
    <source>
        <dbReference type="PROSITE" id="PS50011"/>
    </source>
</evidence>
<evidence type="ECO:0000256" key="3">
    <source>
        <dbReference type="ARBA" id="ARBA00022741"/>
    </source>
</evidence>
<evidence type="ECO:0000256" key="1">
    <source>
        <dbReference type="ARBA" id="ARBA00022527"/>
    </source>
</evidence>
<dbReference type="SUPFAM" id="SSF56112">
    <property type="entry name" value="Protein kinase-like (PK-like)"/>
    <property type="match status" value="1"/>
</dbReference>
<dbReference type="InterPro" id="IPR050494">
    <property type="entry name" value="Ser_Thr_dual-spec_kinase"/>
</dbReference>
<keyword evidence="5" id="KW-0067">ATP-binding</keyword>
<accession>A0A3P9JZ28</accession>
<reference evidence="7" key="3">
    <citation type="submission" date="2025-08" db="UniProtKB">
        <authorList>
            <consortium name="Ensembl"/>
        </authorList>
    </citation>
    <scope>IDENTIFICATION</scope>
    <source>
        <strain evidence="7">HNI</strain>
    </source>
</reference>
<reference evidence="7" key="4">
    <citation type="submission" date="2025-09" db="UniProtKB">
        <authorList>
            <consortium name="Ensembl"/>
        </authorList>
    </citation>
    <scope>IDENTIFICATION</scope>
    <source>
        <strain evidence="7">HNI</strain>
    </source>
</reference>
<dbReference type="InterPro" id="IPR011009">
    <property type="entry name" value="Kinase-like_dom_sf"/>
</dbReference>
<dbReference type="GO" id="GO:0005524">
    <property type="term" value="F:ATP binding"/>
    <property type="evidence" value="ECO:0007669"/>
    <property type="project" value="UniProtKB-KW"/>
</dbReference>
<dbReference type="InterPro" id="IPR000719">
    <property type="entry name" value="Prot_kinase_dom"/>
</dbReference>
<name>A0A3P9JZ28_ORYLA</name>
<dbReference type="Gene3D" id="1.10.510.10">
    <property type="entry name" value="Transferase(Phosphotransferase) domain 1"/>
    <property type="match status" value="2"/>
</dbReference>
<evidence type="ECO:0000256" key="2">
    <source>
        <dbReference type="ARBA" id="ARBA00022679"/>
    </source>
</evidence>
<dbReference type="PANTHER" id="PTHR24058">
    <property type="entry name" value="DUAL SPECIFICITY PROTEIN KINASE"/>
    <property type="match status" value="1"/>
</dbReference>
<dbReference type="PANTHER" id="PTHR24058:SF53">
    <property type="entry name" value="HOMEODOMAIN-INTERACTING PROTEIN KINASE 2"/>
    <property type="match status" value="1"/>
</dbReference>
<evidence type="ECO:0000313" key="7">
    <source>
        <dbReference type="Ensembl" id="ENSORLP00020001133.1"/>
    </source>
</evidence>
<evidence type="ECO:0000256" key="5">
    <source>
        <dbReference type="ARBA" id="ARBA00022840"/>
    </source>
</evidence>
<proteinExistence type="predicted"/>
<dbReference type="Pfam" id="PF00069">
    <property type="entry name" value="Pkinase"/>
    <property type="match status" value="1"/>
</dbReference>
<dbReference type="GO" id="GO:0004674">
    <property type="term" value="F:protein serine/threonine kinase activity"/>
    <property type="evidence" value="ECO:0007669"/>
    <property type="project" value="UniProtKB-KW"/>
</dbReference>
<protein>
    <recommendedName>
        <fullName evidence="6">Protein kinase domain-containing protein</fullName>
    </recommendedName>
</protein>
<dbReference type="InterPro" id="IPR008271">
    <property type="entry name" value="Ser/Thr_kinase_AS"/>
</dbReference>
<evidence type="ECO:0000313" key="8">
    <source>
        <dbReference type="Proteomes" id="UP000265180"/>
    </source>
</evidence>
<dbReference type="Proteomes" id="UP000265180">
    <property type="component" value="Chromosome 16"/>
</dbReference>
<dbReference type="SMART" id="SM00220">
    <property type="entry name" value="S_TKc"/>
    <property type="match status" value="1"/>
</dbReference>
<dbReference type="PROSITE" id="PS00108">
    <property type="entry name" value="PROTEIN_KINASE_ST"/>
    <property type="match status" value="1"/>
</dbReference>